<dbReference type="CDD" id="cd00093">
    <property type="entry name" value="HTH_XRE"/>
    <property type="match status" value="1"/>
</dbReference>
<evidence type="ECO:0000259" key="1">
    <source>
        <dbReference type="PROSITE" id="PS50943"/>
    </source>
</evidence>
<dbReference type="EMBL" id="MFLE01000025">
    <property type="protein sequence ID" value="OGG61079.1"/>
    <property type="molecule type" value="Genomic_DNA"/>
</dbReference>
<dbReference type="Gene3D" id="1.10.260.40">
    <property type="entry name" value="lambda repressor-like DNA-binding domains"/>
    <property type="match status" value="1"/>
</dbReference>
<sequence>MAMSKKFLPKYKKMMDRLKTARLEANMTQEEVGAKIKQPQAFVSKIERGERNVDAIEMAQLAKLYGKSIDYFVS</sequence>
<comment type="caution">
    <text evidence="2">The sequence shown here is derived from an EMBL/GenBank/DDBJ whole genome shotgun (WGS) entry which is preliminary data.</text>
</comment>
<evidence type="ECO:0000313" key="2">
    <source>
        <dbReference type="EMBL" id="OGG61079.1"/>
    </source>
</evidence>
<dbReference type="SUPFAM" id="SSF47413">
    <property type="entry name" value="lambda repressor-like DNA-binding domains"/>
    <property type="match status" value="1"/>
</dbReference>
<protein>
    <recommendedName>
        <fullName evidence="1">HTH cro/C1-type domain-containing protein</fullName>
    </recommendedName>
</protein>
<dbReference type="SMART" id="SM00530">
    <property type="entry name" value="HTH_XRE"/>
    <property type="match status" value="1"/>
</dbReference>
<organism evidence="2 3">
    <name type="scientific">Candidatus Kaiserbacteria bacterium RIFCSPHIGHO2_02_FULL_49_34</name>
    <dbReference type="NCBI Taxonomy" id="1798491"/>
    <lineage>
        <taxon>Bacteria</taxon>
        <taxon>Candidatus Kaiseribacteriota</taxon>
    </lineage>
</organism>
<evidence type="ECO:0000313" key="3">
    <source>
        <dbReference type="Proteomes" id="UP000176511"/>
    </source>
</evidence>
<reference evidence="2 3" key="1">
    <citation type="journal article" date="2016" name="Nat. Commun.">
        <title>Thousands of microbial genomes shed light on interconnected biogeochemical processes in an aquifer system.</title>
        <authorList>
            <person name="Anantharaman K."/>
            <person name="Brown C.T."/>
            <person name="Hug L.A."/>
            <person name="Sharon I."/>
            <person name="Castelle C.J."/>
            <person name="Probst A.J."/>
            <person name="Thomas B.C."/>
            <person name="Singh A."/>
            <person name="Wilkins M.J."/>
            <person name="Karaoz U."/>
            <person name="Brodie E.L."/>
            <person name="Williams K.H."/>
            <person name="Hubbard S.S."/>
            <person name="Banfield J.F."/>
        </authorList>
    </citation>
    <scope>NUCLEOTIDE SEQUENCE [LARGE SCALE GENOMIC DNA]</scope>
</reference>
<dbReference type="GO" id="GO:0003677">
    <property type="term" value="F:DNA binding"/>
    <property type="evidence" value="ECO:0007669"/>
    <property type="project" value="InterPro"/>
</dbReference>
<feature type="domain" description="HTH cro/C1-type" evidence="1">
    <location>
        <begin position="18"/>
        <end position="72"/>
    </location>
</feature>
<proteinExistence type="predicted"/>
<dbReference type="Pfam" id="PF01381">
    <property type="entry name" value="HTH_3"/>
    <property type="match status" value="1"/>
</dbReference>
<name>A0A1F6DHZ3_9BACT</name>
<gene>
    <name evidence="2" type="ORF">A3C87_02925</name>
</gene>
<dbReference type="InterPro" id="IPR010982">
    <property type="entry name" value="Lambda_DNA-bd_dom_sf"/>
</dbReference>
<dbReference type="STRING" id="1798491.A3C87_02925"/>
<dbReference type="InterPro" id="IPR001387">
    <property type="entry name" value="Cro/C1-type_HTH"/>
</dbReference>
<dbReference type="Proteomes" id="UP000176511">
    <property type="component" value="Unassembled WGS sequence"/>
</dbReference>
<dbReference type="PROSITE" id="PS50943">
    <property type="entry name" value="HTH_CROC1"/>
    <property type="match status" value="1"/>
</dbReference>
<dbReference type="AlphaFoldDB" id="A0A1F6DHZ3"/>
<accession>A0A1F6DHZ3</accession>